<protein>
    <submittedName>
        <fullName evidence="2">Uncharacterized protein</fullName>
    </submittedName>
</protein>
<dbReference type="EMBL" id="GDJX01023518">
    <property type="protein sequence ID" value="JAT44418.1"/>
    <property type="molecule type" value="Transcribed_RNA"/>
</dbReference>
<feature type="compositionally biased region" description="Polar residues" evidence="1">
    <location>
        <begin position="97"/>
        <end position="107"/>
    </location>
</feature>
<reference evidence="2" key="1">
    <citation type="submission" date="2015-07" db="EMBL/GenBank/DDBJ databases">
        <title>Transcriptome Assembly of Anthurium amnicola.</title>
        <authorList>
            <person name="Suzuki J."/>
        </authorList>
    </citation>
    <scope>NUCLEOTIDE SEQUENCE</scope>
</reference>
<feature type="region of interest" description="Disordered" evidence="1">
    <location>
        <begin position="74"/>
        <end position="107"/>
    </location>
</feature>
<accession>A0A1D1XPU6</accession>
<gene>
    <name evidence="2" type="primary">YJ004</name>
    <name evidence="2" type="ORF">g.76103</name>
</gene>
<sequence>LSLSLALAFPKVAVSGRRVMSWAAAATAMDDKTVSDDRMLVSGLEAPPMWPSTPQPSRLDAIDLWLGLRCRCSSRRTPSSSTGSRFLGTRRPPVPSSRVQWQNLEEH</sequence>
<proteinExistence type="predicted"/>
<name>A0A1D1XPU6_9ARAE</name>
<feature type="compositionally biased region" description="Low complexity" evidence="1">
    <location>
        <begin position="74"/>
        <end position="85"/>
    </location>
</feature>
<feature type="non-terminal residue" evidence="2">
    <location>
        <position position="1"/>
    </location>
</feature>
<organism evidence="2">
    <name type="scientific">Anthurium amnicola</name>
    <dbReference type="NCBI Taxonomy" id="1678845"/>
    <lineage>
        <taxon>Eukaryota</taxon>
        <taxon>Viridiplantae</taxon>
        <taxon>Streptophyta</taxon>
        <taxon>Embryophyta</taxon>
        <taxon>Tracheophyta</taxon>
        <taxon>Spermatophyta</taxon>
        <taxon>Magnoliopsida</taxon>
        <taxon>Liliopsida</taxon>
        <taxon>Araceae</taxon>
        <taxon>Pothoideae</taxon>
        <taxon>Potheae</taxon>
        <taxon>Anthurium</taxon>
    </lineage>
</organism>
<evidence type="ECO:0000313" key="2">
    <source>
        <dbReference type="EMBL" id="JAT44418.1"/>
    </source>
</evidence>
<evidence type="ECO:0000256" key="1">
    <source>
        <dbReference type="SAM" id="MobiDB-lite"/>
    </source>
</evidence>
<dbReference type="AlphaFoldDB" id="A0A1D1XPU6"/>